<protein>
    <recommendedName>
        <fullName evidence="4">Viral histone-like protein</fullName>
    </recommendedName>
    <alternativeName>
        <fullName evidence="9">DNA-binding protein pA104R</fullName>
    </alternativeName>
    <alternativeName>
        <fullName evidence="8">pA104R</fullName>
    </alternativeName>
</protein>
<evidence type="ECO:0000313" key="12">
    <source>
        <dbReference type="EMBL" id="ANO50346.1"/>
    </source>
</evidence>
<dbReference type="GO" id="GO:0006260">
    <property type="term" value="P:DNA replication"/>
    <property type="evidence" value="ECO:0007669"/>
    <property type="project" value="UniProtKB-KW"/>
</dbReference>
<evidence type="ECO:0000256" key="5">
    <source>
        <dbReference type="ARBA" id="ARBA00022705"/>
    </source>
</evidence>
<dbReference type="RefSeq" id="WP_068612737.1">
    <property type="nucleotide sequence ID" value="NZ_CP016268.1"/>
</dbReference>
<dbReference type="EMBL" id="CP016268">
    <property type="protein sequence ID" value="ANO50346.1"/>
    <property type="molecule type" value="Genomic_DNA"/>
</dbReference>
<dbReference type="SUPFAM" id="SSF47729">
    <property type="entry name" value="IHF-like DNA-binding proteins"/>
    <property type="match status" value="1"/>
</dbReference>
<dbReference type="PANTHER" id="PTHR33175:SF13">
    <property type="entry name" value="HISTONE-LIKE PROTEIN"/>
    <property type="match status" value="1"/>
</dbReference>
<evidence type="ECO:0000256" key="6">
    <source>
        <dbReference type="ARBA" id="ARBA00022921"/>
    </source>
</evidence>
<keyword evidence="5" id="KW-0235">DNA replication</keyword>
<comment type="function">
    <text evidence="10">DNA-binding protein that plays a critical role in nucleoid compaction, genome replication and DNA replication and transcription. Binds to both ssDNA and dsDNA with a binding site covering about 15 nucleotides. Displays DNA-supercoiling activity only when associated with the viral DNA topoisomerase 2.</text>
</comment>
<dbReference type="STRING" id="1548547.BA177_03165"/>
<keyword evidence="13" id="KW-1185">Reference proteome</keyword>
<dbReference type="KEGG" id="woc:BA177_03165"/>
<dbReference type="InterPro" id="IPR010992">
    <property type="entry name" value="IHF-like_DNA-bd_dom_sf"/>
</dbReference>
<organism evidence="12 13">
    <name type="scientific">Woeseia oceani</name>
    <dbReference type="NCBI Taxonomy" id="1548547"/>
    <lineage>
        <taxon>Bacteria</taxon>
        <taxon>Pseudomonadati</taxon>
        <taxon>Pseudomonadota</taxon>
        <taxon>Gammaproteobacteria</taxon>
        <taxon>Woeseiales</taxon>
        <taxon>Woeseiaceae</taxon>
        <taxon>Woeseia</taxon>
    </lineage>
</organism>
<gene>
    <name evidence="12" type="ORF">BA177_03165</name>
</gene>
<dbReference type="AlphaFoldDB" id="A0A193LD27"/>
<name>A0A193LD27_9GAMM</name>
<dbReference type="Pfam" id="PF00216">
    <property type="entry name" value="Bac_DNA_binding"/>
    <property type="match status" value="1"/>
</dbReference>
<comment type="subcellular location">
    <subcellularLocation>
        <location evidence="1">Virion</location>
    </subcellularLocation>
</comment>
<dbReference type="InterPro" id="IPR000119">
    <property type="entry name" value="Hist_DNA-bd"/>
</dbReference>
<evidence type="ECO:0000256" key="3">
    <source>
        <dbReference type="ARBA" id="ARBA00011738"/>
    </source>
</evidence>
<accession>A0A193LD27</accession>
<dbReference type="CDD" id="cd13834">
    <property type="entry name" value="HU_like"/>
    <property type="match status" value="1"/>
</dbReference>
<reference evidence="12 13" key="1">
    <citation type="submission" date="2016-06" db="EMBL/GenBank/DDBJ databases">
        <title>Complete genome sequence of a deep-branching marine Gamma Proteobacterium Woeseia oceani type strain XK5.</title>
        <authorList>
            <person name="Mu D."/>
            <person name="Du Z."/>
        </authorList>
    </citation>
    <scope>NUCLEOTIDE SEQUENCE [LARGE SCALE GENOMIC DNA]</scope>
    <source>
        <strain evidence="12 13">XK5</strain>
    </source>
</reference>
<dbReference type="Proteomes" id="UP000092695">
    <property type="component" value="Chromosome"/>
</dbReference>
<dbReference type="GO" id="GO:0003677">
    <property type="term" value="F:DNA binding"/>
    <property type="evidence" value="ECO:0007669"/>
    <property type="project" value="UniProtKB-KW"/>
</dbReference>
<evidence type="ECO:0000256" key="4">
    <source>
        <dbReference type="ARBA" id="ARBA00016145"/>
    </source>
</evidence>
<comment type="similarity">
    <text evidence="2 11">Belongs to the bacterial histone-like protein family.</text>
</comment>
<keyword evidence="7 12" id="KW-0238">DNA-binding</keyword>
<evidence type="ECO:0000256" key="9">
    <source>
        <dbReference type="ARBA" id="ARBA00033227"/>
    </source>
</evidence>
<dbReference type="PANTHER" id="PTHR33175">
    <property type="entry name" value="DNA-BINDING PROTEIN HU"/>
    <property type="match status" value="1"/>
</dbReference>
<dbReference type="OrthoDB" id="331625at2"/>
<dbReference type="Gene3D" id="4.10.520.10">
    <property type="entry name" value="IHF-like DNA-binding proteins"/>
    <property type="match status" value="1"/>
</dbReference>
<comment type="subunit">
    <text evidence="3">Homodimer.</text>
</comment>
<evidence type="ECO:0000256" key="7">
    <source>
        <dbReference type="ARBA" id="ARBA00023125"/>
    </source>
</evidence>
<dbReference type="GO" id="GO:0030527">
    <property type="term" value="F:structural constituent of chromatin"/>
    <property type="evidence" value="ECO:0007669"/>
    <property type="project" value="InterPro"/>
</dbReference>
<evidence type="ECO:0000256" key="8">
    <source>
        <dbReference type="ARBA" id="ARBA00033120"/>
    </source>
</evidence>
<dbReference type="SMART" id="SM00411">
    <property type="entry name" value="BHL"/>
    <property type="match status" value="1"/>
</dbReference>
<proteinExistence type="inferred from homology"/>
<evidence type="ECO:0000256" key="1">
    <source>
        <dbReference type="ARBA" id="ARBA00004328"/>
    </source>
</evidence>
<sequence>MAAKKKAGDSTKKPPTKSEIYARIAEDTGLTKKDVGAVFDSLSAQIKKNLGGRAAPGLFTIPGLLKMRVVKKPATKARKGVNPFTGEEMMFKAKPASKTVKVAALKGLKDMV</sequence>
<evidence type="ECO:0000256" key="10">
    <source>
        <dbReference type="ARBA" id="ARBA00046140"/>
    </source>
</evidence>
<evidence type="ECO:0000256" key="2">
    <source>
        <dbReference type="ARBA" id="ARBA00010529"/>
    </source>
</evidence>
<keyword evidence="6" id="KW-0426">Late protein</keyword>
<dbReference type="GO" id="GO:0005829">
    <property type="term" value="C:cytosol"/>
    <property type="evidence" value="ECO:0007669"/>
    <property type="project" value="TreeGrafter"/>
</dbReference>
<evidence type="ECO:0000256" key="11">
    <source>
        <dbReference type="RuleBase" id="RU003939"/>
    </source>
</evidence>
<evidence type="ECO:0000313" key="13">
    <source>
        <dbReference type="Proteomes" id="UP000092695"/>
    </source>
</evidence>